<dbReference type="InterPro" id="IPR049170">
    <property type="entry name" value="GlnR_N"/>
</dbReference>
<feature type="DNA-binding region" description="OmpR/PhoB-type" evidence="2">
    <location>
        <begin position="124"/>
        <end position="221"/>
    </location>
</feature>
<dbReference type="CDD" id="cd00383">
    <property type="entry name" value="trans_reg_C"/>
    <property type="match status" value="1"/>
</dbReference>
<protein>
    <submittedName>
        <fullName evidence="4">Response regulator transcription factor</fullName>
    </submittedName>
</protein>
<dbReference type="Gene3D" id="1.10.10.10">
    <property type="entry name" value="Winged helix-like DNA-binding domain superfamily/Winged helix DNA-binding domain"/>
    <property type="match status" value="1"/>
</dbReference>
<dbReference type="PROSITE" id="PS51755">
    <property type="entry name" value="OMPR_PHOB"/>
    <property type="match status" value="1"/>
</dbReference>
<dbReference type="InterPro" id="IPR016032">
    <property type="entry name" value="Sig_transdc_resp-reg_C-effctor"/>
</dbReference>
<dbReference type="PANTHER" id="PTHR48111:SF16">
    <property type="entry name" value="TRANSCRIPTIONAL REGULATORY PROTEIN GLNR"/>
    <property type="match status" value="1"/>
</dbReference>
<dbReference type="PANTHER" id="PTHR48111">
    <property type="entry name" value="REGULATOR OF RPOS"/>
    <property type="match status" value="1"/>
</dbReference>
<keyword evidence="1 2" id="KW-0238">DNA-binding</keyword>
<dbReference type="InterPro" id="IPR001867">
    <property type="entry name" value="OmpR/PhoB-type_DNA-bd"/>
</dbReference>
<gene>
    <name evidence="4" type="ORF">N2K95_12885</name>
</gene>
<name>A0ABY5YR80_9MICC</name>
<dbReference type="EMBL" id="CP104275">
    <property type="protein sequence ID" value="UWX96544.1"/>
    <property type="molecule type" value="Genomic_DNA"/>
</dbReference>
<evidence type="ECO:0000313" key="4">
    <source>
        <dbReference type="EMBL" id="UWX96544.1"/>
    </source>
</evidence>
<dbReference type="InterPro" id="IPR036388">
    <property type="entry name" value="WH-like_DNA-bd_sf"/>
</dbReference>
<feature type="domain" description="OmpR/PhoB-type" evidence="3">
    <location>
        <begin position="124"/>
        <end position="221"/>
    </location>
</feature>
<organism evidence="4 5">
    <name type="scientific">Arthrobacter zhaoxinii</name>
    <dbReference type="NCBI Taxonomy" id="2964616"/>
    <lineage>
        <taxon>Bacteria</taxon>
        <taxon>Bacillati</taxon>
        <taxon>Actinomycetota</taxon>
        <taxon>Actinomycetes</taxon>
        <taxon>Micrococcales</taxon>
        <taxon>Micrococcaceae</taxon>
        <taxon>Arthrobacter</taxon>
    </lineage>
</organism>
<dbReference type="Pfam" id="PF00486">
    <property type="entry name" value="Trans_reg_C"/>
    <property type="match status" value="1"/>
</dbReference>
<dbReference type="Proteomes" id="UP001059859">
    <property type="component" value="Chromosome"/>
</dbReference>
<sequence>MSHILLLTNSSGSSVHILPALELLNHKVHVVPAEPTALLDTDPSDVILVDARRDLVGARSLTQLLKATGLGTPLILILTEGGMAAVAPNWLADDVILDSAGPAELEARLRLASARGAGAAEAPSTEIRASGVVIDEASYTARVNGTALNLTYKEFELLKYLAQHPGRVFTRDQLLHEVWGYDYYGGTRTVDVHVRRLRAKLGPDHETLIGTVRNVGYRFTRSRAETAAAASQDA</sequence>
<keyword evidence="5" id="KW-1185">Reference proteome</keyword>
<dbReference type="RefSeq" id="WP_260651852.1">
    <property type="nucleotide sequence ID" value="NZ_CP104275.1"/>
</dbReference>
<accession>A0ABY5YR80</accession>
<dbReference type="SUPFAM" id="SSF46894">
    <property type="entry name" value="C-terminal effector domain of the bipartite response regulators"/>
    <property type="match status" value="1"/>
</dbReference>
<evidence type="ECO:0000259" key="3">
    <source>
        <dbReference type="PROSITE" id="PS51755"/>
    </source>
</evidence>
<evidence type="ECO:0000256" key="1">
    <source>
        <dbReference type="ARBA" id="ARBA00023125"/>
    </source>
</evidence>
<dbReference type="SUPFAM" id="SSF52172">
    <property type="entry name" value="CheY-like"/>
    <property type="match status" value="1"/>
</dbReference>
<dbReference type="Pfam" id="PF21695">
    <property type="entry name" value="GlnR_1st"/>
    <property type="match status" value="1"/>
</dbReference>
<proteinExistence type="predicted"/>
<dbReference type="InterPro" id="IPR039420">
    <property type="entry name" value="WalR-like"/>
</dbReference>
<reference evidence="4" key="1">
    <citation type="submission" date="2022-09" db="EMBL/GenBank/DDBJ databases">
        <title>Novel species in genus Arthrobacter.</title>
        <authorList>
            <person name="Liu Y."/>
        </authorList>
    </citation>
    <scope>NUCLEOTIDE SEQUENCE</scope>
    <source>
        <strain evidence="4">Zg-Y815</strain>
    </source>
</reference>
<dbReference type="Gene3D" id="3.40.50.2300">
    <property type="match status" value="1"/>
</dbReference>
<evidence type="ECO:0000313" key="5">
    <source>
        <dbReference type="Proteomes" id="UP001059859"/>
    </source>
</evidence>
<dbReference type="SMART" id="SM00862">
    <property type="entry name" value="Trans_reg_C"/>
    <property type="match status" value="1"/>
</dbReference>
<evidence type="ECO:0000256" key="2">
    <source>
        <dbReference type="PROSITE-ProRule" id="PRU01091"/>
    </source>
</evidence>
<dbReference type="InterPro" id="IPR011006">
    <property type="entry name" value="CheY-like_superfamily"/>
</dbReference>